<feature type="domain" description="AB hydrolase-1" evidence="3">
    <location>
        <begin position="234"/>
        <end position="333"/>
    </location>
</feature>
<comment type="similarity">
    <text evidence="1">Belongs to the AB hydrolase superfamily.</text>
</comment>
<organism evidence="4 5">
    <name type="scientific">Bemisia tabaci</name>
    <name type="common">Sweetpotato whitefly</name>
    <name type="synonym">Aleurodes tabaci</name>
    <dbReference type="NCBI Taxonomy" id="7038"/>
    <lineage>
        <taxon>Eukaryota</taxon>
        <taxon>Metazoa</taxon>
        <taxon>Ecdysozoa</taxon>
        <taxon>Arthropoda</taxon>
        <taxon>Hexapoda</taxon>
        <taxon>Insecta</taxon>
        <taxon>Pterygota</taxon>
        <taxon>Neoptera</taxon>
        <taxon>Paraneoptera</taxon>
        <taxon>Hemiptera</taxon>
        <taxon>Sternorrhyncha</taxon>
        <taxon>Aleyrodoidea</taxon>
        <taxon>Aleyrodidae</taxon>
        <taxon>Aleyrodinae</taxon>
        <taxon>Bemisia</taxon>
    </lineage>
</organism>
<evidence type="ECO:0000259" key="3">
    <source>
        <dbReference type="Pfam" id="PF00561"/>
    </source>
</evidence>
<dbReference type="Proteomes" id="UP001152759">
    <property type="component" value="Chromosome 7"/>
</dbReference>
<dbReference type="PANTHER" id="PTHR43798">
    <property type="entry name" value="MONOACYLGLYCEROL LIPASE"/>
    <property type="match status" value="1"/>
</dbReference>
<evidence type="ECO:0000313" key="5">
    <source>
        <dbReference type="Proteomes" id="UP001152759"/>
    </source>
</evidence>
<reference evidence="4" key="1">
    <citation type="submission" date="2021-12" db="EMBL/GenBank/DDBJ databases">
        <authorList>
            <person name="King R."/>
        </authorList>
    </citation>
    <scope>NUCLEOTIDE SEQUENCE</scope>
</reference>
<dbReference type="Pfam" id="PF00561">
    <property type="entry name" value="Abhydrolase_1"/>
    <property type="match status" value="1"/>
</dbReference>
<dbReference type="SUPFAM" id="SSF53474">
    <property type="entry name" value="alpha/beta-Hydrolases"/>
    <property type="match status" value="1"/>
</dbReference>
<dbReference type="GO" id="GO:0016787">
    <property type="term" value="F:hydrolase activity"/>
    <property type="evidence" value="ECO:0007669"/>
    <property type="project" value="UniProtKB-KW"/>
</dbReference>
<dbReference type="EMBL" id="OU963868">
    <property type="protein sequence ID" value="CAH0393128.1"/>
    <property type="molecule type" value="Genomic_DNA"/>
</dbReference>
<dbReference type="InterPro" id="IPR000073">
    <property type="entry name" value="AB_hydrolase_1"/>
</dbReference>
<sequence>MPTGFLKIDQGVIKIIHAWARTGGRLVGSEVLYRCFELAPVPVFRFITSSSISIPVPWGSVEAIYPELVKKLIGLEIVTLGSVETHQIASWYREQFDQLLNIEKKLANQSPPSYSYTEAACRMKYNRWNSELTDEACSILLKRSLVSKDSGFYFSTDQRCKMNDWPVLNCDQQISVFKQIKCPILLVLADNTERNSWAKNPIFQPVYNYFKTEALNTSVIIVSGKTWGNNSNAPVLVVHGRLDNCGTFDPLIPLLPQEYFYVCIDFPGHGKSSPFPVGTPLKFFDFVLTLKRVVDYFNWKEVTCLGHSFGVQTSLYLAAIYPELVTKIIALEIGLGGVETNQLTLRYRERFDQLLSLEKKLANRSPPSYSYAEAANRVKKNRWMSELTDEACSILIKRSLVPNGNGFFFSTDQRFRLGVGPDLTGEQQISIFKQVKCPVLLILGDITEREFWAKADIVKKIYNYFKTEALNISMVTVNGNHDVHLNHPERVSPHIRSFLLSNPSTR</sequence>
<proteinExistence type="inferred from homology"/>
<dbReference type="InterPro" id="IPR050266">
    <property type="entry name" value="AB_hydrolase_sf"/>
</dbReference>
<evidence type="ECO:0000256" key="2">
    <source>
        <dbReference type="ARBA" id="ARBA00022801"/>
    </source>
</evidence>
<dbReference type="GO" id="GO:0016020">
    <property type="term" value="C:membrane"/>
    <property type="evidence" value="ECO:0007669"/>
    <property type="project" value="TreeGrafter"/>
</dbReference>
<keyword evidence="5" id="KW-1185">Reference proteome</keyword>
<protein>
    <recommendedName>
        <fullName evidence="3">AB hydrolase-1 domain-containing protein</fullName>
    </recommendedName>
</protein>
<dbReference type="PANTHER" id="PTHR43798:SF14">
    <property type="entry name" value="SERINE HYDROLASE-LIKE PROTEIN DDB_G0286239"/>
    <property type="match status" value="1"/>
</dbReference>
<evidence type="ECO:0000313" key="4">
    <source>
        <dbReference type="EMBL" id="CAH0393128.1"/>
    </source>
</evidence>
<dbReference type="InterPro" id="IPR029058">
    <property type="entry name" value="AB_hydrolase_fold"/>
</dbReference>
<gene>
    <name evidence="4" type="ORF">BEMITA_LOCUS11566</name>
</gene>
<evidence type="ECO:0000256" key="1">
    <source>
        <dbReference type="ARBA" id="ARBA00008645"/>
    </source>
</evidence>
<name>A0A9P0ALN1_BEMTA</name>
<dbReference type="Gene3D" id="3.40.50.1820">
    <property type="entry name" value="alpha/beta hydrolase"/>
    <property type="match status" value="2"/>
</dbReference>
<keyword evidence="2" id="KW-0378">Hydrolase</keyword>
<dbReference type="AlphaFoldDB" id="A0A9P0ALN1"/>
<accession>A0A9P0ALN1</accession>